<comment type="catalytic activity">
    <reaction evidence="5">
        <text>Thiol-dependent hydrolysis of ester, thioester, amide, peptide and isopeptide bonds formed by the C-terminal Gly of ubiquitin (a 76-residue protein attached to proteins as an intracellular targeting signal).</text>
        <dbReference type="EC" id="3.4.19.12"/>
    </reaction>
</comment>
<dbReference type="SUPFAM" id="SSF54001">
    <property type="entry name" value="Cysteine proteinases"/>
    <property type="match status" value="1"/>
</dbReference>
<evidence type="ECO:0000256" key="5">
    <source>
        <dbReference type="RuleBase" id="RU366025"/>
    </source>
</evidence>
<dbReference type="PANTHER" id="PTHR24006">
    <property type="entry name" value="UBIQUITIN CARBOXYL-TERMINAL HYDROLASE"/>
    <property type="match status" value="1"/>
</dbReference>
<evidence type="ECO:0000313" key="11">
    <source>
        <dbReference type="RefSeq" id="XP_033530096.1"/>
    </source>
</evidence>
<name>A0A6G1FRJ4_9PEZI</name>
<evidence type="ECO:0000313" key="10">
    <source>
        <dbReference type="Proteomes" id="UP000504638"/>
    </source>
</evidence>
<evidence type="ECO:0000256" key="6">
    <source>
        <dbReference type="SAM" id="MobiDB-lite"/>
    </source>
</evidence>
<keyword evidence="5" id="KW-0645">Protease</keyword>
<dbReference type="GO" id="GO:0016579">
    <property type="term" value="P:protein deubiquitination"/>
    <property type="evidence" value="ECO:0007669"/>
    <property type="project" value="InterPro"/>
</dbReference>
<dbReference type="Gene3D" id="3.30.40.10">
    <property type="entry name" value="Zinc/RING finger domain, C3HC4 (zinc finger)"/>
    <property type="match status" value="1"/>
</dbReference>
<reference evidence="11" key="2">
    <citation type="submission" date="2020-04" db="EMBL/GenBank/DDBJ databases">
        <authorList>
            <consortium name="NCBI Genome Project"/>
        </authorList>
    </citation>
    <scope>NUCLEOTIDE SEQUENCE</scope>
    <source>
        <strain evidence="11">CBS 781.70</strain>
    </source>
</reference>
<dbReference type="PROSITE" id="PS50235">
    <property type="entry name" value="USP_3"/>
    <property type="match status" value="1"/>
</dbReference>
<organism evidence="9">
    <name type="scientific">Eremomyces bilateralis CBS 781.70</name>
    <dbReference type="NCBI Taxonomy" id="1392243"/>
    <lineage>
        <taxon>Eukaryota</taxon>
        <taxon>Fungi</taxon>
        <taxon>Dikarya</taxon>
        <taxon>Ascomycota</taxon>
        <taxon>Pezizomycotina</taxon>
        <taxon>Dothideomycetes</taxon>
        <taxon>Dothideomycetes incertae sedis</taxon>
        <taxon>Eremomycetales</taxon>
        <taxon>Eremomycetaceae</taxon>
        <taxon>Eremomyces</taxon>
    </lineage>
</organism>
<dbReference type="InterPro" id="IPR050164">
    <property type="entry name" value="Peptidase_C19"/>
</dbReference>
<dbReference type="AlphaFoldDB" id="A0A6G1FRJ4"/>
<feature type="domain" description="USP" evidence="7">
    <location>
        <begin position="178"/>
        <end position="505"/>
    </location>
</feature>
<dbReference type="OrthoDB" id="289038at2759"/>
<reference evidence="11" key="3">
    <citation type="submission" date="2025-04" db="UniProtKB">
        <authorList>
            <consortium name="RefSeq"/>
        </authorList>
    </citation>
    <scope>IDENTIFICATION</scope>
    <source>
        <strain evidence="11">CBS 781.70</strain>
    </source>
</reference>
<dbReference type="PROSITE" id="PS00972">
    <property type="entry name" value="USP_1"/>
    <property type="match status" value="1"/>
</dbReference>
<dbReference type="InterPro" id="IPR018200">
    <property type="entry name" value="USP_CS"/>
</dbReference>
<dbReference type="InterPro" id="IPR001394">
    <property type="entry name" value="Peptidase_C19_UCH"/>
</dbReference>
<dbReference type="EC" id="3.4.19.12" evidence="5"/>
<dbReference type="InterPro" id="IPR001607">
    <property type="entry name" value="Znf_UBP"/>
</dbReference>
<dbReference type="GO" id="GO:0005634">
    <property type="term" value="C:nucleus"/>
    <property type="evidence" value="ECO:0007669"/>
    <property type="project" value="TreeGrafter"/>
</dbReference>
<feature type="region of interest" description="Disordered" evidence="6">
    <location>
        <begin position="1"/>
        <end position="21"/>
    </location>
</feature>
<keyword evidence="3" id="KW-0862">Zinc</keyword>
<dbReference type="Gene3D" id="3.90.70.10">
    <property type="entry name" value="Cysteine proteinases"/>
    <property type="match status" value="1"/>
</dbReference>
<dbReference type="GO" id="GO:0006508">
    <property type="term" value="P:proteolysis"/>
    <property type="evidence" value="ECO:0007669"/>
    <property type="project" value="UniProtKB-KW"/>
</dbReference>
<feature type="domain" description="UBP-type" evidence="8">
    <location>
        <begin position="47"/>
        <end position="150"/>
    </location>
</feature>
<evidence type="ECO:0000259" key="7">
    <source>
        <dbReference type="PROSITE" id="PS50235"/>
    </source>
</evidence>
<evidence type="ECO:0000256" key="3">
    <source>
        <dbReference type="ARBA" id="ARBA00022833"/>
    </source>
</evidence>
<dbReference type="SUPFAM" id="SSF57850">
    <property type="entry name" value="RING/U-box"/>
    <property type="match status" value="1"/>
</dbReference>
<sequence>MDITSKTGALASPKLTKPKPAPAPSMVAYAAFGCEHIHDLFMENRKFTVHHYSLLVQTINEKNALILQTHKSLKAPEPRPAVCFTPTYLCLQCPSVHSPELRDKHWDTKGHAFSIESRSGYVYCQECQDFIYDPTLEEVRLQRGRKRRKLQDYTHTPEDARLIAQNSTFAPCRAIGLRGFYNMGQTCFMSVIIQSLLHNPFIKMFYLGEGHKTADCEKSHCTSCALDEIFTEFYSVEKTEGFGAVNMLIGSWMGTHSLAGDKQQDAHEYLQFIFNSLHLENGGTTDHKGDDCSCIMHRSFSGRLQSTVTCDKCKNITTAFDPFMDLSLDLKSQARKRKADVDKFADIVPVDVRECLERFTGKEKLPSGEYTCHKCGGSQQNATKQLSVQRLTPVLTIHLKRFEHNKTSSKIETKVKFPLELDMYPYTTRAKSHPIKPGSIQNPPPSCVYELSSVVVHKGKIDSGHYVSYSREGPDWFQFDDVKVTLASEAEVLDANAYLLFYVLRGLEAMGDDLTQKDALNVPFGQ</sequence>
<gene>
    <name evidence="9 11" type="ORF">P152DRAFT_443697</name>
</gene>
<dbReference type="InterPro" id="IPR028889">
    <property type="entry name" value="USP"/>
</dbReference>
<dbReference type="InterPro" id="IPR013083">
    <property type="entry name" value="Znf_RING/FYVE/PHD"/>
</dbReference>
<dbReference type="Pfam" id="PF00443">
    <property type="entry name" value="UCH"/>
    <property type="match status" value="1"/>
</dbReference>
<keyword evidence="10" id="KW-1185">Reference proteome</keyword>
<proteinExistence type="inferred from homology"/>
<dbReference type="Proteomes" id="UP000504638">
    <property type="component" value="Unplaced"/>
</dbReference>
<dbReference type="PROSITE" id="PS50271">
    <property type="entry name" value="ZF_UBP"/>
    <property type="match status" value="1"/>
</dbReference>
<protein>
    <recommendedName>
        <fullName evidence="5">Ubiquitin carboxyl-terminal hydrolase</fullName>
        <ecNumber evidence="5">3.4.19.12</ecNumber>
    </recommendedName>
</protein>
<dbReference type="GO" id="GO:0005829">
    <property type="term" value="C:cytosol"/>
    <property type="evidence" value="ECO:0007669"/>
    <property type="project" value="TreeGrafter"/>
</dbReference>
<dbReference type="PANTHER" id="PTHR24006:SF937">
    <property type="entry name" value="UBIQUITIN CARBOXYL-TERMINAL HYDROLASE"/>
    <property type="match status" value="1"/>
</dbReference>
<keyword evidence="5" id="KW-0378">Hydrolase</keyword>
<dbReference type="EMBL" id="ML975183">
    <property type="protein sequence ID" value="KAF1808465.1"/>
    <property type="molecule type" value="Genomic_DNA"/>
</dbReference>
<evidence type="ECO:0000313" key="9">
    <source>
        <dbReference type="EMBL" id="KAF1808465.1"/>
    </source>
</evidence>
<dbReference type="InterPro" id="IPR038765">
    <property type="entry name" value="Papain-like_cys_pep_sf"/>
</dbReference>
<dbReference type="RefSeq" id="XP_033530096.1">
    <property type="nucleotide sequence ID" value="XM_033677782.1"/>
</dbReference>
<dbReference type="Pfam" id="PF02148">
    <property type="entry name" value="zf-UBP"/>
    <property type="match status" value="1"/>
</dbReference>
<evidence type="ECO:0000259" key="8">
    <source>
        <dbReference type="PROSITE" id="PS50271"/>
    </source>
</evidence>
<keyword evidence="2 4" id="KW-0863">Zinc-finger</keyword>
<evidence type="ECO:0000256" key="2">
    <source>
        <dbReference type="ARBA" id="ARBA00022771"/>
    </source>
</evidence>
<keyword evidence="5" id="KW-0788">Thiol protease</keyword>
<dbReference type="PROSITE" id="PS51257">
    <property type="entry name" value="PROKAR_LIPOPROTEIN"/>
    <property type="match status" value="1"/>
</dbReference>
<dbReference type="PROSITE" id="PS00973">
    <property type="entry name" value="USP_2"/>
    <property type="match status" value="1"/>
</dbReference>
<evidence type="ECO:0000256" key="1">
    <source>
        <dbReference type="ARBA" id="ARBA00022723"/>
    </source>
</evidence>
<accession>A0A6G1FRJ4</accession>
<dbReference type="GO" id="GO:0004843">
    <property type="term" value="F:cysteine-type deubiquitinase activity"/>
    <property type="evidence" value="ECO:0007669"/>
    <property type="project" value="UniProtKB-UniRule"/>
</dbReference>
<dbReference type="GO" id="GO:0008270">
    <property type="term" value="F:zinc ion binding"/>
    <property type="evidence" value="ECO:0007669"/>
    <property type="project" value="UniProtKB-KW"/>
</dbReference>
<keyword evidence="5" id="KW-0833">Ubl conjugation pathway</keyword>
<evidence type="ECO:0000256" key="4">
    <source>
        <dbReference type="PROSITE-ProRule" id="PRU00502"/>
    </source>
</evidence>
<keyword evidence="1" id="KW-0479">Metal-binding</keyword>
<dbReference type="GeneID" id="54418352"/>
<comment type="similarity">
    <text evidence="5">Belongs to the peptidase C19 family.</text>
</comment>
<reference evidence="9 11" key="1">
    <citation type="submission" date="2020-01" db="EMBL/GenBank/DDBJ databases">
        <authorList>
            <consortium name="DOE Joint Genome Institute"/>
            <person name="Haridas S."/>
            <person name="Albert R."/>
            <person name="Binder M."/>
            <person name="Bloem J."/>
            <person name="Labutti K."/>
            <person name="Salamov A."/>
            <person name="Andreopoulos B."/>
            <person name="Baker S.E."/>
            <person name="Barry K."/>
            <person name="Bills G."/>
            <person name="Bluhm B.H."/>
            <person name="Cannon C."/>
            <person name="Castanera R."/>
            <person name="Culley D.E."/>
            <person name="Daum C."/>
            <person name="Ezra D."/>
            <person name="Gonzalez J.B."/>
            <person name="Henrissat B."/>
            <person name="Kuo A."/>
            <person name="Liang C."/>
            <person name="Lipzen A."/>
            <person name="Lutzoni F."/>
            <person name="Magnuson J."/>
            <person name="Mondo S."/>
            <person name="Nolan M."/>
            <person name="Ohm R."/>
            <person name="Pangilinan J."/>
            <person name="Park H.-J."/>
            <person name="Ramirez L."/>
            <person name="Alfaro M."/>
            <person name="Sun H."/>
            <person name="Tritt A."/>
            <person name="Yoshinaga Y."/>
            <person name="Zwiers L.-H."/>
            <person name="Turgeon B.G."/>
            <person name="Goodwin S.B."/>
            <person name="Spatafora J.W."/>
            <person name="Crous P.W."/>
            <person name="Grigoriev I.V."/>
        </authorList>
    </citation>
    <scope>NUCLEOTIDE SEQUENCE</scope>
    <source>
        <strain evidence="9 11">CBS 781.70</strain>
    </source>
</reference>